<dbReference type="Gramene" id="KQL09074">
    <property type="protein sequence ID" value="KQL09074"/>
    <property type="gene ID" value="SETIT_009027mg"/>
</dbReference>
<sequence length="35" mass="3885">MPCKINYGELSTCTWTTTAPRVVNDRPRSATATWG</sequence>
<accession>K3Y489</accession>
<keyword evidence="2" id="KW-1185">Reference proteome</keyword>
<reference evidence="2" key="1">
    <citation type="journal article" date="2012" name="Nat. Biotechnol.">
        <title>Reference genome sequence of the model plant Setaria.</title>
        <authorList>
            <person name="Bennetzen J.L."/>
            <person name="Schmutz J."/>
            <person name="Wang H."/>
            <person name="Percifield R."/>
            <person name="Hawkins J."/>
            <person name="Pontaroli A.C."/>
            <person name="Estep M."/>
            <person name="Feng L."/>
            <person name="Vaughn J.N."/>
            <person name="Grimwood J."/>
            <person name="Jenkins J."/>
            <person name="Barry K."/>
            <person name="Lindquist E."/>
            <person name="Hellsten U."/>
            <person name="Deshpande S."/>
            <person name="Wang X."/>
            <person name="Wu X."/>
            <person name="Mitros T."/>
            <person name="Triplett J."/>
            <person name="Yang X."/>
            <person name="Ye C.Y."/>
            <person name="Mauro-Herrera M."/>
            <person name="Wang L."/>
            <person name="Li P."/>
            <person name="Sharma M."/>
            <person name="Sharma R."/>
            <person name="Ronald P.C."/>
            <person name="Panaud O."/>
            <person name="Kellogg E.A."/>
            <person name="Brutnell T.P."/>
            <person name="Doust A.N."/>
            <person name="Tuskan G.A."/>
            <person name="Rokhsar D."/>
            <person name="Devos K.M."/>
        </authorList>
    </citation>
    <scope>NUCLEOTIDE SEQUENCE [LARGE SCALE GENOMIC DNA]</scope>
    <source>
        <strain evidence="2">cv. Yugu1</strain>
    </source>
</reference>
<evidence type="ECO:0000313" key="1">
    <source>
        <dbReference type="EnsemblPlants" id="KQL09074"/>
    </source>
</evidence>
<name>K3Y489_SETIT</name>
<reference evidence="1" key="2">
    <citation type="submission" date="2018-08" db="UniProtKB">
        <authorList>
            <consortium name="EnsemblPlants"/>
        </authorList>
    </citation>
    <scope>IDENTIFICATION</scope>
    <source>
        <strain evidence="1">Yugu1</strain>
    </source>
</reference>
<dbReference type="HOGENOM" id="CLU_3369340_0_0_1"/>
<dbReference type="Proteomes" id="UP000004995">
    <property type="component" value="Unassembled WGS sequence"/>
</dbReference>
<evidence type="ECO:0000313" key="2">
    <source>
        <dbReference type="Proteomes" id="UP000004995"/>
    </source>
</evidence>
<proteinExistence type="predicted"/>
<dbReference type="InParanoid" id="K3Y489"/>
<dbReference type="AlphaFoldDB" id="K3Y489"/>
<dbReference type="EMBL" id="AGNK02002178">
    <property type="status" value="NOT_ANNOTATED_CDS"/>
    <property type="molecule type" value="Genomic_DNA"/>
</dbReference>
<organism evidence="1 2">
    <name type="scientific">Setaria italica</name>
    <name type="common">Foxtail millet</name>
    <name type="synonym">Panicum italicum</name>
    <dbReference type="NCBI Taxonomy" id="4555"/>
    <lineage>
        <taxon>Eukaryota</taxon>
        <taxon>Viridiplantae</taxon>
        <taxon>Streptophyta</taxon>
        <taxon>Embryophyta</taxon>
        <taxon>Tracheophyta</taxon>
        <taxon>Spermatophyta</taxon>
        <taxon>Magnoliopsida</taxon>
        <taxon>Liliopsida</taxon>
        <taxon>Poales</taxon>
        <taxon>Poaceae</taxon>
        <taxon>PACMAD clade</taxon>
        <taxon>Panicoideae</taxon>
        <taxon>Panicodae</taxon>
        <taxon>Paniceae</taxon>
        <taxon>Cenchrinae</taxon>
        <taxon>Setaria</taxon>
    </lineage>
</organism>
<protein>
    <submittedName>
        <fullName evidence="1">Uncharacterized protein</fullName>
    </submittedName>
</protein>
<dbReference type="EnsemblPlants" id="KQL09074">
    <property type="protein sequence ID" value="KQL09074"/>
    <property type="gene ID" value="SETIT_009027mg"/>
</dbReference>